<reference evidence="1 2" key="1">
    <citation type="journal article" date="2018" name="Sci. Rep.">
        <title>Genomic signatures of local adaptation to the degree of environmental predictability in rotifers.</title>
        <authorList>
            <person name="Franch-Gras L."/>
            <person name="Hahn C."/>
            <person name="Garcia-Roger E.M."/>
            <person name="Carmona M.J."/>
            <person name="Serra M."/>
            <person name="Gomez A."/>
        </authorList>
    </citation>
    <scope>NUCLEOTIDE SEQUENCE [LARGE SCALE GENOMIC DNA]</scope>
    <source>
        <strain evidence="1">HYR1</strain>
    </source>
</reference>
<dbReference type="AlphaFoldDB" id="A0A3M7S656"/>
<keyword evidence="2" id="KW-1185">Reference proteome</keyword>
<sequence length="67" mass="7676">MIPDTIESNELKVKVNKIYCAVKYVAQKETILAIKYQNLPIDNGVLILQFNSVNFNQSWSKLTAFAR</sequence>
<proteinExistence type="predicted"/>
<evidence type="ECO:0000313" key="2">
    <source>
        <dbReference type="Proteomes" id="UP000276133"/>
    </source>
</evidence>
<comment type="caution">
    <text evidence="1">The sequence shown here is derived from an EMBL/GenBank/DDBJ whole genome shotgun (WGS) entry which is preliminary data.</text>
</comment>
<dbReference type="Proteomes" id="UP000276133">
    <property type="component" value="Unassembled WGS sequence"/>
</dbReference>
<gene>
    <name evidence="1" type="ORF">BpHYR1_007882</name>
</gene>
<protein>
    <submittedName>
        <fullName evidence="1">Uncharacterized protein</fullName>
    </submittedName>
</protein>
<accession>A0A3M7S656</accession>
<name>A0A3M7S656_BRAPC</name>
<evidence type="ECO:0000313" key="1">
    <source>
        <dbReference type="EMBL" id="RNA31125.1"/>
    </source>
</evidence>
<dbReference type="EMBL" id="REGN01001984">
    <property type="protein sequence ID" value="RNA31125.1"/>
    <property type="molecule type" value="Genomic_DNA"/>
</dbReference>
<organism evidence="1 2">
    <name type="scientific">Brachionus plicatilis</name>
    <name type="common">Marine rotifer</name>
    <name type="synonym">Brachionus muelleri</name>
    <dbReference type="NCBI Taxonomy" id="10195"/>
    <lineage>
        <taxon>Eukaryota</taxon>
        <taxon>Metazoa</taxon>
        <taxon>Spiralia</taxon>
        <taxon>Gnathifera</taxon>
        <taxon>Rotifera</taxon>
        <taxon>Eurotatoria</taxon>
        <taxon>Monogononta</taxon>
        <taxon>Pseudotrocha</taxon>
        <taxon>Ploima</taxon>
        <taxon>Brachionidae</taxon>
        <taxon>Brachionus</taxon>
    </lineage>
</organism>